<feature type="compositionally biased region" description="Polar residues" evidence="7">
    <location>
        <begin position="523"/>
        <end position="541"/>
    </location>
</feature>
<dbReference type="EnsemblMetazoa" id="SCAU000831-RA">
    <property type="protein sequence ID" value="SCAU000831-PA"/>
    <property type="gene ID" value="SCAU000831"/>
</dbReference>
<feature type="compositionally biased region" description="Pro residues" evidence="7">
    <location>
        <begin position="279"/>
        <end position="298"/>
    </location>
</feature>
<feature type="compositionally biased region" description="Polar residues" evidence="7">
    <location>
        <begin position="574"/>
        <end position="592"/>
    </location>
</feature>
<dbReference type="InterPro" id="IPR006600">
    <property type="entry name" value="HTH_CenpB_DNA-bd_dom"/>
</dbReference>
<evidence type="ECO:0000256" key="5">
    <source>
        <dbReference type="ARBA" id="ARBA00023125"/>
    </source>
</evidence>
<sequence length="668" mass="75117">MPTIRRCCIVGCMSNSRLNPNLQFFQFPRPENPFYKLWTQACQASLSRILPFKKPVLCAEHFHPHCIGGRRLTSSAVPTLKLEVPTNLKAVEQQAMVEEIERSRKCAYINAVVYEWLVRANLNPQLRGSITHGMIKEKAETAKQIIGCETFTADNRWLNRFRESHLSGFAQKLASNQLKPMGPSLWIPDIVQDLQHLFPPTNAERMENFENVPEQYINYMKQYGEYEEDDESEQEQQPPMGYGNEQENSGYGEPKMSHQGYYPQQHHAPQNYYQQPPMHQAPPPHHHQSPPPPTPQVPPSHANGYNPYGHHGGGGLHHPASSYNAYHDYYAHERHYQQQPPAPPQPPPAPHHGGVYPSQPPMQHQPPAPLHPLRPMSHSPANQQQEQQRLPSPLQHQTPPPQQQLEQQQQQQQRQPSPIQQRQPSPMQQRQPSPIQQRHPSPIQQRQPSPMQHQQPSPMQQGQPSPIQQRQPSPLQQPVRDLSHSPRASPIDPLQIERTLSPAVKRPMTQDPNEDNLPKSKRSSPISNGSPIPQPPKSNDNFKIKLPLLNGNKTGPSSPAPASSPSNGTNSNSRSCSPKSQTEKGNTTNGRNSAALPSPASSLADTNGNVKDLETYAQALEYLKPLEDFALFKENFRAIGLISQLENILKKSIRPPAAAKQVISNGLN</sequence>
<feature type="domain" description="HTH CENPB-type" evidence="9">
    <location>
        <begin position="97"/>
        <end position="171"/>
    </location>
</feature>
<evidence type="ECO:0000256" key="3">
    <source>
        <dbReference type="ARBA" id="ARBA00022771"/>
    </source>
</evidence>
<evidence type="ECO:0000256" key="6">
    <source>
        <dbReference type="PROSITE-ProRule" id="PRU00309"/>
    </source>
</evidence>
<feature type="compositionally biased region" description="Low complexity" evidence="7">
    <location>
        <begin position="391"/>
        <end position="478"/>
    </location>
</feature>
<dbReference type="Gene3D" id="1.10.10.60">
    <property type="entry name" value="Homeodomain-like"/>
    <property type="match status" value="1"/>
</dbReference>
<dbReference type="SUPFAM" id="SSF57716">
    <property type="entry name" value="Glucocorticoid receptor-like (DNA-binding domain)"/>
    <property type="match status" value="1"/>
</dbReference>
<evidence type="ECO:0000313" key="10">
    <source>
        <dbReference type="EnsemblMetazoa" id="SCAU000831-PB"/>
    </source>
</evidence>
<feature type="compositionally biased region" description="Low complexity" evidence="7">
    <location>
        <begin position="299"/>
        <end position="309"/>
    </location>
</feature>
<proteinExistence type="predicted"/>
<reference evidence="10" key="2">
    <citation type="submission" date="2020-05" db="UniProtKB">
        <authorList>
            <consortium name="EnsemblMetazoa"/>
        </authorList>
    </citation>
    <scope>IDENTIFICATION</scope>
    <source>
        <strain evidence="10">USDA</strain>
    </source>
</reference>
<dbReference type="SUPFAM" id="SSF46689">
    <property type="entry name" value="Homeodomain-like"/>
    <property type="match status" value="1"/>
</dbReference>
<feature type="compositionally biased region" description="Pro residues" evidence="7">
    <location>
        <begin position="340"/>
        <end position="350"/>
    </location>
</feature>
<evidence type="ECO:0008006" key="12">
    <source>
        <dbReference type="Google" id="ProtNLM"/>
    </source>
</evidence>
<feature type="compositionally biased region" description="Pro residues" evidence="7">
    <location>
        <begin position="358"/>
        <end position="372"/>
    </location>
</feature>
<keyword evidence="2" id="KW-0479">Metal-binding</keyword>
<keyword evidence="3 6" id="KW-0863">Zinc-finger</keyword>
<feature type="region of interest" description="Disordered" evidence="7">
    <location>
        <begin position="334"/>
        <end position="607"/>
    </location>
</feature>
<evidence type="ECO:0000256" key="7">
    <source>
        <dbReference type="SAM" id="MobiDB-lite"/>
    </source>
</evidence>
<dbReference type="PROSITE" id="PS51253">
    <property type="entry name" value="HTH_CENPB"/>
    <property type="match status" value="1"/>
</dbReference>
<feature type="domain" description="THAP-type" evidence="8">
    <location>
        <begin position="1"/>
        <end position="81"/>
    </location>
</feature>
<evidence type="ECO:0000259" key="9">
    <source>
        <dbReference type="PROSITE" id="PS51253"/>
    </source>
</evidence>
<evidence type="ECO:0000256" key="1">
    <source>
        <dbReference type="ARBA" id="ARBA00004123"/>
    </source>
</evidence>
<dbReference type="PROSITE" id="PS50950">
    <property type="entry name" value="ZF_THAP"/>
    <property type="match status" value="1"/>
</dbReference>
<dbReference type="KEGG" id="scac:106091603"/>
<dbReference type="GO" id="GO:0008270">
    <property type="term" value="F:zinc ion binding"/>
    <property type="evidence" value="ECO:0007669"/>
    <property type="project" value="UniProtKB-KW"/>
</dbReference>
<feature type="compositionally biased region" description="Low complexity" evidence="7">
    <location>
        <begin position="593"/>
        <end position="604"/>
    </location>
</feature>
<dbReference type="GO" id="GO:0005634">
    <property type="term" value="C:nucleus"/>
    <property type="evidence" value="ECO:0007669"/>
    <property type="project" value="UniProtKB-SubCell"/>
</dbReference>
<keyword evidence="5 6" id="KW-0238">DNA-binding</keyword>
<evidence type="ECO:0000313" key="11">
    <source>
        <dbReference type="Proteomes" id="UP000095300"/>
    </source>
</evidence>
<evidence type="ECO:0000256" key="2">
    <source>
        <dbReference type="ARBA" id="ARBA00022723"/>
    </source>
</evidence>
<comment type="subcellular location">
    <subcellularLocation>
        <location evidence="1">Nucleus</location>
    </subcellularLocation>
</comment>
<evidence type="ECO:0000256" key="4">
    <source>
        <dbReference type="ARBA" id="ARBA00022833"/>
    </source>
</evidence>
<reference evidence="11" key="1">
    <citation type="submission" date="2015-05" db="EMBL/GenBank/DDBJ databases">
        <authorList>
            <person name="Wilson R.K."/>
            <person name="Warren W.C."/>
            <person name="Olafson P."/>
        </authorList>
    </citation>
    <scope>NUCLEOTIDE SEQUENCE [LARGE SCALE GENOMIC DNA]</scope>
    <source>
        <strain evidence="11">USDA</strain>
    </source>
</reference>
<keyword evidence="11" id="KW-1185">Reference proteome</keyword>
<dbReference type="OrthoDB" id="8948150at2759"/>
<dbReference type="InterPro" id="IPR009057">
    <property type="entry name" value="Homeodomain-like_sf"/>
</dbReference>
<dbReference type="SMART" id="SM00692">
    <property type="entry name" value="DM3"/>
    <property type="match status" value="1"/>
</dbReference>
<dbReference type="Pfam" id="PF05485">
    <property type="entry name" value="THAP"/>
    <property type="match status" value="1"/>
</dbReference>
<dbReference type="AlphaFoldDB" id="A0A1I8NP96"/>
<dbReference type="SMART" id="SM00674">
    <property type="entry name" value="CENPB"/>
    <property type="match status" value="1"/>
</dbReference>
<dbReference type="SMART" id="SM00980">
    <property type="entry name" value="THAP"/>
    <property type="match status" value="1"/>
</dbReference>
<keyword evidence="4" id="KW-0862">Zinc</keyword>
<evidence type="ECO:0000259" key="8">
    <source>
        <dbReference type="PROSITE" id="PS50950"/>
    </source>
</evidence>
<dbReference type="EnsemblMetazoa" id="SCAU000831-RB">
    <property type="protein sequence ID" value="SCAU000831-PB"/>
    <property type="gene ID" value="SCAU000831"/>
</dbReference>
<feature type="region of interest" description="Disordered" evidence="7">
    <location>
        <begin position="226"/>
        <end position="321"/>
    </location>
</feature>
<dbReference type="Proteomes" id="UP000095300">
    <property type="component" value="Unassembled WGS sequence"/>
</dbReference>
<protein>
    <recommendedName>
        <fullName evidence="12">HTH CENPB-type domain-containing protein</fullName>
    </recommendedName>
</protein>
<gene>
    <name evidence="10" type="primary">106091603</name>
</gene>
<dbReference type="VEuPathDB" id="VectorBase:SCAU000831"/>
<dbReference type="Pfam" id="PF03221">
    <property type="entry name" value="HTH_Tnp_Tc5"/>
    <property type="match status" value="1"/>
</dbReference>
<dbReference type="InterPro" id="IPR006612">
    <property type="entry name" value="THAP_Znf"/>
</dbReference>
<accession>A0A1I8NP96</accession>
<feature type="compositionally biased region" description="Low complexity" evidence="7">
    <location>
        <begin position="554"/>
        <end position="573"/>
    </location>
</feature>
<feature type="compositionally biased region" description="Polar residues" evidence="7">
    <location>
        <begin position="379"/>
        <end position="390"/>
    </location>
</feature>
<name>A0A1I8NP96_STOCA</name>
<organism evidence="10 11">
    <name type="scientific">Stomoxys calcitrans</name>
    <name type="common">Stable fly</name>
    <name type="synonym">Conops calcitrans</name>
    <dbReference type="NCBI Taxonomy" id="35570"/>
    <lineage>
        <taxon>Eukaryota</taxon>
        <taxon>Metazoa</taxon>
        <taxon>Ecdysozoa</taxon>
        <taxon>Arthropoda</taxon>
        <taxon>Hexapoda</taxon>
        <taxon>Insecta</taxon>
        <taxon>Pterygota</taxon>
        <taxon>Neoptera</taxon>
        <taxon>Endopterygota</taxon>
        <taxon>Diptera</taxon>
        <taxon>Brachycera</taxon>
        <taxon>Muscomorpha</taxon>
        <taxon>Muscoidea</taxon>
        <taxon>Muscidae</taxon>
        <taxon>Stomoxys</taxon>
    </lineage>
</organism>
<dbReference type="GO" id="GO:0003677">
    <property type="term" value="F:DNA binding"/>
    <property type="evidence" value="ECO:0007669"/>
    <property type="project" value="UniProtKB-UniRule"/>
</dbReference>